<evidence type="ECO:0000256" key="13">
    <source>
        <dbReference type="ARBA" id="ARBA00022989"/>
    </source>
</evidence>
<keyword evidence="8 23" id="KW-0812">Transmembrane</keyword>
<evidence type="ECO:0000256" key="21">
    <source>
        <dbReference type="ARBA" id="ARBA00058793"/>
    </source>
</evidence>
<evidence type="ECO:0000256" key="20">
    <source>
        <dbReference type="ARBA" id="ARBA00023242"/>
    </source>
</evidence>
<dbReference type="PROSITE" id="PS01187">
    <property type="entry name" value="EGF_CA"/>
    <property type="match status" value="1"/>
</dbReference>
<dbReference type="Gene3D" id="2.10.25.10">
    <property type="entry name" value="Laminin"/>
    <property type="match status" value="1"/>
</dbReference>
<dbReference type="GO" id="GO:0007189">
    <property type="term" value="P:adenylate cyclase-activating G protein-coupled receptor signaling pathway"/>
    <property type="evidence" value="ECO:0007669"/>
    <property type="project" value="TreeGrafter"/>
</dbReference>
<feature type="transmembrane region" description="Helical" evidence="23">
    <location>
        <begin position="486"/>
        <end position="508"/>
    </location>
</feature>
<dbReference type="InterPro" id="IPR046338">
    <property type="entry name" value="GAIN_dom_sf"/>
</dbReference>
<keyword evidence="13 23" id="KW-1133">Transmembrane helix</keyword>
<feature type="transmembrane region" description="Helical" evidence="23">
    <location>
        <begin position="318"/>
        <end position="342"/>
    </location>
</feature>
<keyword evidence="9" id="KW-0732">Signal</keyword>
<dbReference type="PRINTS" id="PR00249">
    <property type="entry name" value="GPCRSECRETIN"/>
</dbReference>
<feature type="domain" description="G-protein coupled receptors family 2 profile 2" evidence="25">
    <location>
        <begin position="227"/>
        <end position="509"/>
    </location>
</feature>
<dbReference type="InterPro" id="IPR007808">
    <property type="entry name" value="Elf1"/>
</dbReference>
<keyword evidence="11" id="KW-0862">Zinc</keyword>
<dbReference type="EMBL" id="KN122676">
    <property type="protein sequence ID" value="KFO28783.1"/>
    <property type="molecule type" value="Genomic_DNA"/>
</dbReference>
<keyword evidence="7" id="KW-0245">EGF-like domain</keyword>
<dbReference type="SUPFAM" id="SSF57783">
    <property type="entry name" value="Zinc beta-ribbon"/>
    <property type="match status" value="1"/>
</dbReference>
<evidence type="ECO:0000256" key="18">
    <source>
        <dbReference type="ARBA" id="ARBA00023180"/>
    </source>
</evidence>
<dbReference type="PANTHER" id="PTHR12011:SF473">
    <property type="entry name" value="ADHESION G PROTEIN-COUPLED RECEPTOR E4P-RELATED"/>
    <property type="match status" value="1"/>
</dbReference>
<dbReference type="InterPro" id="IPR018097">
    <property type="entry name" value="EGF_Ca-bd_CS"/>
</dbReference>
<keyword evidence="15 23" id="KW-0472">Membrane</keyword>
<keyword evidence="14" id="KW-0297">G-protein coupled receptor</keyword>
<keyword evidence="19" id="KW-0807">Transducer</keyword>
<dbReference type="GO" id="GO:0004930">
    <property type="term" value="F:G protein-coupled receptor activity"/>
    <property type="evidence" value="ECO:0007669"/>
    <property type="project" value="UniProtKB-KW"/>
</dbReference>
<evidence type="ECO:0000259" key="24">
    <source>
        <dbReference type="PROSITE" id="PS50221"/>
    </source>
</evidence>
<dbReference type="Gene3D" id="2.20.25.190">
    <property type="match status" value="1"/>
</dbReference>
<feature type="domain" description="GAIN-B" evidence="24">
    <location>
        <begin position="68"/>
        <end position="223"/>
    </location>
</feature>
<evidence type="ECO:0000256" key="19">
    <source>
        <dbReference type="ARBA" id="ARBA00023224"/>
    </source>
</evidence>
<dbReference type="Pfam" id="PF05129">
    <property type="entry name" value="Zn_ribbon_Elf1"/>
    <property type="match status" value="1"/>
</dbReference>
<dbReference type="GO" id="GO:0005634">
    <property type="term" value="C:nucleus"/>
    <property type="evidence" value="ECO:0007669"/>
    <property type="project" value="UniProtKB-SubCell"/>
</dbReference>
<evidence type="ECO:0000256" key="9">
    <source>
        <dbReference type="ARBA" id="ARBA00022729"/>
    </source>
</evidence>
<dbReference type="Gene3D" id="2.60.220.50">
    <property type="match status" value="1"/>
</dbReference>
<comment type="similarity">
    <text evidence="3">Belongs to the G-protein coupled receptor 2 family. Adhesion G-protein coupled receptor (ADGR) subfamily.</text>
</comment>
<evidence type="ECO:0000256" key="7">
    <source>
        <dbReference type="ARBA" id="ARBA00022536"/>
    </source>
</evidence>
<evidence type="ECO:0000256" key="17">
    <source>
        <dbReference type="ARBA" id="ARBA00023170"/>
    </source>
</evidence>
<dbReference type="Pfam" id="PF07645">
    <property type="entry name" value="EGF_CA"/>
    <property type="match status" value="1"/>
</dbReference>
<dbReference type="SUPFAM" id="SSF57196">
    <property type="entry name" value="EGF/Laminin"/>
    <property type="match status" value="1"/>
</dbReference>
<evidence type="ECO:0000259" key="25">
    <source>
        <dbReference type="PROSITE" id="PS50261"/>
    </source>
</evidence>
<keyword evidence="17 26" id="KW-0675">Receptor</keyword>
<dbReference type="eggNOG" id="KOG4193">
    <property type="taxonomic scope" value="Eukaryota"/>
</dbReference>
<dbReference type="STRING" id="885580.ENSFDAP00000022054"/>
<evidence type="ECO:0000256" key="11">
    <source>
        <dbReference type="ARBA" id="ARBA00022833"/>
    </source>
</evidence>
<protein>
    <recommendedName>
        <fullName evidence="5">Transcription elongation factor 1 homolog</fullName>
    </recommendedName>
</protein>
<keyword evidence="27" id="KW-1185">Reference proteome</keyword>
<keyword evidence="12" id="KW-0106">Calcium</keyword>
<evidence type="ECO:0000256" key="15">
    <source>
        <dbReference type="ARBA" id="ARBA00023136"/>
    </source>
</evidence>
<feature type="transmembrane region" description="Helical" evidence="23">
    <location>
        <begin position="229"/>
        <end position="252"/>
    </location>
</feature>
<evidence type="ECO:0000256" key="12">
    <source>
        <dbReference type="ARBA" id="ARBA00022837"/>
    </source>
</evidence>
<reference evidence="26 27" key="1">
    <citation type="submission" date="2013-11" db="EMBL/GenBank/DDBJ databases">
        <title>The Damaraland mole rat (Fukomys damarensis) genome and evolution of African mole rats.</title>
        <authorList>
            <person name="Gladyshev V.N."/>
            <person name="Fang X."/>
        </authorList>
    </citation>
    <scope>NUCLEOTIDE SEQUENCE [LARGE SCALE GENOMIC DNA]</scope>
    <source>
        <tissue evidence="26">Liver</tissue>
    </source>
</reference>
<dbReference type="InterPro" id="IPR000203">
    <property type="entry name" value="GPS"/>
</dbReference>
<feature type="transmembrane region" description="Helical" evidence="23">
    <location>
        <begin position="264"/>
        <end position="281"/>
    </location>
</feature>
<feature type="transmembrane region" description="Helical" evidence="23">
    <location>
        <begin position="369"/>
        <end position="389"/>
    </location>
</feature>
<dbReference type="AlphaFoldDB" id="A0A091DE88"/>
<dbReference type="FunFam" id="1.20.1070.10:FF:000054">
    <property type="entry name" value="Adhesion G protein-coupled receptor E3"/>
    <property type="match status" value="1"/>
</dbReference>
<evidence type="ECO:0000256" key="5">
    <source>
        <dbReference type="ARBA" id="ARBA00014973"/>
    </source>
</evidence>
<dbReference type="Gene3D" id="1.20.1070.10">
    <property type="entry name" value="Rhodopsin 7-helix transmembrane proteins"/>
    <property type="match status" value="1"/>
</dbReference>
<comment type="similarity">
    <text evidence="4">Belongs to the ELOF1 family.</text>
</comment>
<evidence type="ECO:0000256" key="4">
    <source>
        <dbReference type="ARBA" id="ARBA00009730"/>
    </source>
</evidence>
<dbReference type="PROSITE" id="PS50261">
    <property type="entry name" value="G_PROTEIN_RECEP_F2_4"/>
    <property type="match status" value="1"/>
</dbReference>
<evidence type="ECO:0000256" key="10">
    <source>
        <dbReference type="ARBA" id="ARBA00022737"/>
    </source>
</evidence>
<feature type="transmembrane region" description="Helical" evidence="23">
    <location>
        <begin position="454"/>
        <end position="474"/>
    </location>
</feature>
<evidence type="ECO:0000313" key="27">
    <source>
        <dbReference type="Proteomes" id="UP000028990"/>
    </source>
</evidence>
<dbReference type="GO" id="GO:0005509">
    <property type="term" value="F:calcium ion binding"/>
    <property type="evidence" value="ECO:0007669"/>
    <property type="project" value="InterPro"/>
</dbReference>
<feature type="transmembrane region" description="Helical" evidence="23">
    <location>
        <begin position="409"/>
        <end position="433"/>
    </location>
</feature>
<dbReference type="PROSITE" id="PS00650">
    <property type="entry name" value="G_PROTEIN_RECEP_F2_2"/>
    <property type="match status" value="1"/>
</dbReference>
<dbReference type="GO" id="GO:0005886">
    <property type="term" value="C:plasma membrane"/>
    <property type="evidence" value="ECO:0007669"/>
    <property type="project" value="UniProtKB-SubCell"/>
</dbReference>
<evidence type="ECO:0000256" key="6">
    <source>
        <dbReference type="ARBA" id="ARBA00022475"/>
    </source>
</evidence>
<dbReference type="PROSITE" id="PS50221">
    <property type="entry name" value="GAIN_B"/>
    <property type="match status" value="1"/>
</dbReference>
<dbReference type="PRINTS" id="PR01128">
    <property type="entry name" value="EMR1HORMONER"/>
</dbReference>
<dbReference type="InterPro" id="IPR057244">
    <property type="entry name" value="GAIN_B"/>
</dbReference>
<dbReference type="InterPro" id="IPR000832">
    <property type="entry name" value="GPCR_2_secretin-like"/>
</dbReference>
<dbReference type="InterPro" id="IPR001740">
    <property type="entry name" value="GPCR_2_EMR1-like_rcpt"/>
</dbReference>
<comment type="function">
    <text evidence="21">Factor involved in transcription-coupled nucleotide excision repair (TC-NER), a mechanism that rapidly removes RNA polymerase II-blocking lesions from the transcribed strand of active genes. Acts as a key adapter required to anchor TC-NER factors to RNA polymerase II: stably positions UVSSA and the DCX(ERCC8) complex (also named CSA complex) on arrested RNA polymerase II, leading to neddylation and activation of the DCX(ERCC8) complex and ubiquitination of RNA polymerase II.</text>
</comment>
<dbReference type="CDD" id="cd00054">
    <property type="entry name" value="EGF_CA"/>
    <property type="match status" value="1"/>
</dbReference>
<dbReference type="Pfam" id="PF01825">
    <property type="entry name" value="GPS"/>
    <property type="match status" value="1"/>
</dbReference>
<evidence type="ECO:0000256" key="16">
    <source>
        <dbReference type="ARBA" id="ARBA00023157"/>
    </source>
</evidence>
<accession>A0A091DE88</accession>
<keyword evidence="18" id="KW-0325">Glycoprotein</keyword>
<dbReference type="InterPro" id="IPR017981">
    <property type="entry name" value="GPCR_2-like_7TM"/>
</dbReference>
<evidence type="ECO:0000256" key="22">
    <source>
        <dbReference type="ARBA" id="ARBA00064562"/>
    </source>
</evidence>
<sequence length="632" mass="70852">MNGFQSPSGRDYLTGTKDRCEDINECKTGQARCKKVSYCRNKIGRYICSCLNSSWFYWLAGITEIEHPECYVYETKKCHKKTFLEAGNNTMDINCAGAFKEAGKGVSRVALITYKSLGNILDGSFFNNSRGMQGVKLNSRVVSATVGLQDKVSLSEPVLLTFQHTQPGVESVQHFCVYWEGSEEGGSWSTEGCLRAGRNDSYTTCKCYHLSSFAVLMALSPKEDPVLTVITYVGLSLSLLCLFLAAMTFLLCRPIQNTGTTLHLHLALCLFLAHFLFLTGIRRTEPKFMGQASFGSQQKFPELHLDLRQMILVPNIRGMALCAIIAGMLHYLYLAAFTWMLLEGLHLFLTVRNLQVANYTSASRFKKRFMYPLGYGTPAVIVSVCAVVGHKNYGTSTHCWLTTDKGFIWSFMGPVAVIITINLGFYFRILWILRSKLSSLNKEVSTIQDTRLMTFKAIAQLFVLGCSWGLAFFMVEGVGKTVGSAIAYAFTTINVLQGVLLFVVYCLLNRQVRMEYKKWFGRMRKGGGTYSPEMSHSTTHTKMIHPPAAMGRRKSKRKPPPKKKMTGTLETQFTCPFCNHEKSCDVKMDRARNTGVISCTVCLEEFQTPITYLSEPVDVYSDWIDACEAANQ</sequence>
<keyword evidence="10" id="KW-0677">Repeat</keyword>
<evidence type="ECO:0000313" key="26">
    <source>
        <dbReference type="EMBL" id="KFO28783.1"/>
    </source>
</evidence>
<dbReference type="Pfam" id="PF00002">
    <property type="entry name" value="7tm_2"/>
    <property type="match status" value="1"/>
</dbReference>
<name>A0A091DE88_FUKDA</name>
<evidence type="ECO:0000256" key="8">
    <source>
        <dbReference type="ARBA" id="ARBA00022692"/>
    </source>
</evidence>
<evidence type="ECO:0000256" key="3">
    <source>
        <dbReference type="ARBA" id="ARBA00007343"/>
    </source>
</evidence>
<keyword evidence="6" id="KW-1003">Cell membrane</keyword>
<dbReference type="InterPro" id="IPR017983">
    <property type="entry name" value="GPCR_2_secretin-like_CS"/>
</dbReference>
<keyword evidence="20" id="KW-0539">Nucleus</keyword>
<comment type="subunit">
    <text evidence="22">Associates with RNA polymerase II.</text>
</comment>
<organism evidence="26 27">
    <name type="scientific">Fukomys damarensis</name>
    <name type="common">Damaraland mole rat</name>
    <name type="synonym">Cryptomys damarensis</name>
    <dbReference type="NCBI Taxonomy" id="885580"/>
    <lineage>
        <taxon>Eukaryota</taxon>
        <taxon>Metazoa</taxon>
        <taxon>Chordata</taxon>
        <taxon>Craniata</taxon>
        <taxon>Vertebrata</taxon>
        <taxon>Euteleostomi</taxon>
        <taxon>Mammalia</taxon>
        <taxon>Eutheria</taxon>
        <taxon>Euarchontoglires</taxon>
        <taxon>Glires</taxon>
        <taxon>Rodentia</taxon>
        <taxon>Hystricomorpha</taxon>
        <taxon>Bathyergidae</taxon>
        <taxon>Fukomys</taxon>
    </lineage>
</organism>
<dbReference type="PANTHER" id="PTHR12011">
    <property type="entry name" value="ADHESION G-PROTEIN COUPLED RECEPTOR"/>
    <property type="match status" value="1"/>
</dbReference>
<proteinExistence type="inferred from homology"/>
<dbReference type="SUPFAM" id="SSF81321">
    <property type="entry name" value="Family A G protein-coupled receptor-like"/>
    <property type="match status" value="1"/>
</dbReference>
<evidence type="ECO:0000256" key="23">
    <source>
        <dbReference type="SAM" id="Phobius"/>
    </source>
</evidence>
<dbReference type="Proteomes" id="UP000028990">
    <property type="component" value="Unassembled WGS sequence"/>
</dbReference>
<dbReference type="InterPro" id="IPR049883">
    <property type="entry name" value="NOTCH1_EGF-like"/>
</dbReference>
<dbReference type="FunFam" id="2.60.220.50:FF:000022">
    <property type="entry name" value="Adhesion G protein-coupled receptor E3"/>
    <property type="match status" value="1"/>
</dbReference>
<evidence type="ECO:0000256" key="1">
    <source>
        <dbReference type="ARBA" id="ARBA00004123"/>
    </source>
</evidence>
<keyword evidence="16" id="KW-1015">Disulfide bond</keyword>
<dbReference type="InterPro" id="IPR038567">
    <property type="entry name" value="T_Elf1_sf"/>
</dbReference>
<comment type="subcellular location">
    <subcellularLocation>
        <location evidence="2">Cell membrane</location>
        <topology evidence="2">Multi-pass membrane protein</topology>
    </subcellularLocation>
    <subcellularLocation>
        <location evidence="1">Nucleus</location>
    </subcellularLocation>
</comment>
<evidence type="ECO:0000256" key="14">
    <source>
        <dbReference type="ARBA" id="ARBA00023040"/>
    </source>
</evidence>
<evidence type="ECO:0000256" key="2">
    <source>
        <dbReference type="ARBA" id="ARBA00004651"/>
    </source>
</evidence>
<gene>
    <name evidence="26" type="ORF">H920_09725</name>
</gene>
<dbReference type="FunFam" id="2.20.25.190:FF:000002">
    <property type="entry name" value="Transcription elongation factor 1 homolog"/>
    <property type="match status" value="1"/>
</dbReference>
<dbReference type="SMART" id="SM00303">
    <property type="entry name" value="GPS"/>
    <property type="match status" value="1"/>
</dbReference>
<dbReference type="GO" id="GO:0007166">
    <property type="term" value="P:cell surface receptor signaling pathway"/>
    <property type="evidence" value="ECO:0007669"/>
    <property type="project" value="InterPro"/>
</dbReference>